<dbReference type="GO" id="GO:0005886">
    <property type="term" value="C:plasma membrane"/>
    <property type="evidence" value="ECO:0007669"/>
    <property type="project" value="UniProtKB-SubCell"/>
</dbReference>
<feature type="transmembrane region" description="Helical" evidence="9">
    <location>
        <begin position="179"/>
        <end position="200"/>
    </location>
</feature>
<dbReference type="GO" id="GO:0009401">
    <property type="term" value="P:phosphoenolpyruvate-dependent sugar phosphotransferase system"/>
    <property type="evidence" value="ECO:0007669"/>
    <property type="project" value="UniProtKB-KW"/>
</dbReference>
<evidence type="ECO:0000256" key="2">
    <source>
        <dbReference type="ARBA" id="ARBA00022448"/>
    </source>
</evidence>
<keyword evidence="4" id="KW-0762">Sugar transport</keyword>
<evidence type="ECO:0000256" key="7">
    <source>
        <dbReference type="ARBA" id="ARBA00022989"/>
    </source>
</evidence>
<protein>
    <submittedName>
        <fullName evidence="11">PTS system, galactitol-specific IIC component</fullName>
    </submittedName>
</protein>
<evidence type="ECO:0000256" key="8">
    <source>
        <dbReference type="ARBA" id="ARBA00023136"/>
    </source>
</evidence>
<feature type="domain" description="PTS EIIC type-2" evidence="10">
    <location>
        <begin position="8"/>
        <end position="422"/>
    </location>
</feature>
<feature type="transmembrane region" description="Helical" evidence="9">
    <location>
        <begin position="220"/>
        <end position="239"/>
    </location>
</feature>
<keyword evidence="2" id="KW-0813">Transport</keyword>
<dbReference type="PIRSF" id="PIRSF006304">
    <property type="entry name" value="GatC"/>
    <property type="match status" value="1"/>
</dbReference>
<sequence>MDGLMDVVQSILGAGPSVMLPIIIFIVGLIFRVSVKKAIISGITVGIGMIGINLVITVLTTNVGPAAQAMVERFGLNLTIIDAGWPAVSAGTWAQPIAAVMIPVILIVNLIMLALNRTKTLNIDIWNYWHVSSVAATGYIVTKSFFFGILCGILFTIIIQIIADKTAPKVQEYYGLEGISITTGSAQGYAILALPVGWLVDKIPGINKLDVKPETIQKRFGIFGEPMIMGIIIGMFLGLLGGYDLIGILQIGMNMGGVMFLMPRMVKILMEGLIPIQEGAQKLLQSRYGDREIYLGMDAALATGSPAALSTGLLMVPITLFLAVILPGNRVLPFGDLATIPFFAALVVPSRKGNILHSVISLTVVMAAALLMATNFAPVITEMAQGIVKFPEGAAEITNLDTGGNFLKWIFLKFSELVAQVM</sequence>
<feature type="transmembrane region" description="Helical" evidence="9">
    <location>
        <begin position="136"/>
        <end position="159"/>
    </location>
</feature>
<dbReference type="InterPro" id="IPR004703">
    <property type="entry name" value="PTS_sugar-sp_permease"/>
</dbReference>
<keyword evidence="6 9" id="KW-0812">Transmembrane</keyword>
<accession>A0A1L8SSI0</accession>
<gene>
    <name evidence="11" type="ORF">RV00_GL000686</name>
</gene>
<dbReference type="PANTHER" id="PTHR37324">
    <property type="entry name" value="PTS SYSTEM GALACTITOL-SPECIFIC EIIC COMPONENT"/>
    <property type="match status" value="1"/>
</dbReference>
<evidence type="ECO:0000256" key="4">
    <source>
        <dbReference type="ARBA" id="ARBA00022597"/>
    </source>
</evidence>
<evidence type="ECO:0000256" key="6">
    <source>
        <dbReference type="ARBA" id="ARBA00022692"/>
    </source>
</evidence>
<reference evidence="11 12" key="1">
    <citation type="submission" date="2014-12" db="EMBL/GenBank/DDBJ databases">
        <title>Draft genome sequences of 29 type strains of Enterococci.</title>
        <authorList>
            <person name="Zhong Z."/>
            <person name="Sun Z."/>
            <person name="Liu W."/>
            <person name="Zhang W."/>
            <person name="Zhang H."/>
        </authorList>
    </citation>
    <scope>NUCLEOTIDE SEQUENCE [LARGE SCALE GENOMIC DNA]</scope>
    <source>
        <strain evidence="11 12">DSM 22802</strain>
    </source>
</reference>
<proteinExistence type="predicted"/>
<dbReference type="GO" id="GO:0015577">
    <property type="term" value="F:galactitol transmembrane transporter activity"/>
    <property type="evidence" value="ECO:0007669"/>
    <property type="project" value="InterPro"/>
</dbReference>
<dbReference type="PROSITE" id="PS51104">
    <property type="entry name" value="PTS_EIIC_TYPE_2"/>
    <property type="match status" value="1"/>
</dbReference>
<organism evidence="11 12">
    <name type="scientific">Enterococcus devriesei</name>
    <dbReference type="NCBI Taxonomy" id="319970"/>
    <lineage>
        <taxon>Bacteria</taxon>
        <taxon>Bacillati</taxon>
        <taxon>Bacillota</taxon>
        <taxon>Bacilli</taxon>
        <taxon>Lactobacillales</taxon>
        <taxon>Enterococcaceae</taxon>
        <taxon>Enterococcus</taxon>
    </lineage>
</organism>
<name>A0A1L8SSI0_9ENTE</name>
<evidence type="ECO:0000313" key="11">
    <source>
        <dbReference type="EMBL" id="OJG34804.1"/>
    </source>
</evidence>
<dbReference type="EMBL" id="JXKM01000012">
    <property type="protein sequence ID" value="OJG34804.1"/>
    <property type="molecule type" value="Genomic_DNA"/>
</dbReference>
<dbReference type="OrthoDB" id="9787936at2"/>
<feature type="transmembrane region" description="Helical" evidence="9">
    <location>
        <begin position="307"/>
        <end position="325"/>
    </location>
</feature>
<feature type="transmembrane region" description="Helical" evidence="9">
    <location>
        <begin position="38"/>
        <end position="60"/>
    </location>
</feature>
<evidence type="ECO:0000256" key="5">
    <source>
        <dbReference type="ARBA" id="ARBA00022683"/>
    </source>
</evidence>
<comment type="subcellular location">
    <subcellularLocation>
        <location evidence="1">Cell membrane</location>
        <topology evidence="1">Multi-pass membrane protein</topology>
    </subcellularLocation>
</comment>
<dbReference type="STRING" id="319970.RV00_GL000686"/>
<feature type="transmembrane region" description="Helical" evidence="9">
    <location>
        <begin position="331"/>
        <end position="348"/>
    </location>
</feature>
<dbReference type="AlphaFoldDB" id="A0A1L8SSI0"/>
<feature type="transmembrane region" description="Helical" evidence="9">
    <location>
        <begin position="12"/>
        <end position="31"/>
    </location>
</feature>
<dbReference type="RefSeq" id="WP_071863045.1">
    <property type="nucleotide sequence ID" value="NZ_CAURXW010000010.1"/>
</dbReference>
<comment type="caution">
    <text evidence="11">The sequence shown here is derived from an EMBL/GenBank/DDBJ whole genome shotgun (WGS) entry which is preliminary data.</text>
</comment>
<keyword evidence="8 9" id="KW-0472">Membrane</keyword>
<dbReference type="InterPro" id="IPR013853">
    <property type="entry name" value="EIIC-GAT"/>
</dbReference>
<evidence type="ECO:0000256" key="1">
    <source>
        <dbReference type="ARBA" id="ARBA00004651"/>
    </source>
</evidence>
<dbReference type="Pfam" id="PF03611">
    <property type="entry name" value="EIIC-GAT"/>
    <property type="match status" value="1"/>
</dbReference>
<dbReference type="InterPro" id="IPR013014">
    <property type="entry name" value="PTS_EIIC_2"/>
</dbReference>
<evidence type="ECO:0000256" key="9">
    <source>
        <dbReference type="SAM" id="Phobius"/>
    </source>
</evidence>
<dbReference type="PANTHER" id="PTHR37324:SF2">
    <property type="entry name" value="PTS SYSTEM GALACTITOL-SPECIFIC EIIC COMPONENT"/>
    <property type="match status" value="1"/>
</dbReference>
<keyword evidence="3" id="KW-1003">Cell membrane</keyword>
<evidence type="ECO:0000259" key="10">
    <source>
        <dbReference type="PROSITE" id="PS51104"/>
    </source>
</evidence>
<dbReference type="Proteomes" id="UP000183700">
    <property type="component" value="Unassembled WGS sequence"/>
</dbReference>
<evidence type="ECO:0000313" key="12">
    <source>
        <dbReference type="Proteomes" id="UP000183700"/>
    </source>
</evidence>
<keyword evidence="7 9" id="KW-1133">Transmembrane helix</keyword>
<evidence type="ECO:0000256" key="3">
    <source>
        <dbReference type="ARBA" id="ARBA00022475"/>
    </source>
</evidence>
<feature type="transmembrane region" description="Helical" evidence="9">
    <location>
        <begin position="355"/>
        <end position="373"/>
    </location>
</feature>
<keyword evidence="12" id="KW-1185">Reference proteome</keyword>
<keyword evidence="5" id="KW-0598">Phosphotransferase system</keyword>
<feature type="transmembrane region" description="Helical" evidence="9">
    <location>
        <begin position="93"/>
        <end position="115"/>
    </location>
</feature>